<name>A0AAN9KE18_CANGL</name>
<dbReference type="Proteomes" id="UP001367508">
    <property type="component" value="Unassembled WGS sequence"/>
</dbReference>
<sequence>MINKELGDLKDPSHCINSIEIWNTQSHMMEKGTSIIARLRDGETWKKETALESSIEVPCTRTSFEWELHTGQLFLFILICSRRAFFKLDNVQLSPNEIGVKVPQFVGSVACVLGISLDPPPTSLCSGLVLRELIEPGATARIMLGPCQSFEHCSSDYRFNDSVFSMEEETDLGEKFMNLATDPNFQQVAGITPQICSLPYLSKDCGDETCHKPQISLQAELDLVKSSLDKFGGALDDLEGVSVTDNCPVGNEPGSPNKVEREKTYSALENPMNFIDISTSVVGIAQESITKCMKIATASKHLYLVIVLASKLVAQHYELGKEGEKILEEPDQRNDVDYQYMAVASSPVASYGGACVGKHSRAGAAHACTFRI</sequence>
<organism evidence="1 2">
    <name type="scientific">Canavalia gladiata</name>
    <name type="common">Sword bean</name>
    <name type="synonym">Dolichos gladiatus</name>
    <dbReference type="NCBI Taxonomy" id="3824"/>
    <lineage>
        <taxon>Eukaryota</taxon>
        <taxon>Viridiplantae</taxon>
        <taxon>Streptophyta</taxon>
        <taxon>Embryophyta</taxon>
        <taxon>Tracheophyta</taxon>
        <taxon>Spermatophyta</taxon>
        <taxon>Magnoliopsida</taxon>
        <taxon>eudicotyledons</taxon>
        <taxon>Gunneridae</taxon>
        <taxon>Pentapetalae</taxon>
        <taxon>rosids</taxon>
        <taxon>fabids</taxon>
        <taxon>Fabales</taxon>
        <taxon>Fabaceae</taxon>
        <taxon>Papilionoideae</taxon>
        <taxon>50 kb inversion clade</taxon>
        <taxon>NPAAA clade</taxon>
        <taxon>indigoferoid/millettioid clade</taxon>
        <taxon>Phaseoleae</taxon>
        <taxon>Canavalia</taxon>
    </lineage>
</organism>
<proteinExistence type="predicted"/>
<gene>
    <name evidence="1" type="ORF">VNO77_34322</name>
</gene>
<protein>
    <submittedName>
        <fullName evidence="1">Uncharacterized protein</fullName>
    </submittedName>
</protein>
<evidence type="ECO:0000313" key="1">
    <source>
        <dbReference type="EMBL" id="KAK7315750.1"/>
    </source>
</evidence>
<comment type="caution">
    <text evidence="1">The sequence shown here is derived from an EMBL/GenBank/DDBJ whole genome shotgun (WGS) entry which is preliminary data.</text>
</comment>
<dbReference type="AlphaFoldDB" id="A0AAN9KE18"/>
<accession>A0AAN9KE18</accession>
<evidence type="ECO:0000313" key="2">
    <source>
        <dbReference type="Proteomes" id="UP001367508"/>
    </source>
</evidence>
<keyword evidence="2" id="KW-1185">Reference proteome</keyword>
<dbReference type="EMBL" id="JAYMYQ010000008">
    <property type="protein sequence ID" value="KAK7315750.1"/>
    <property type="molecule type" value="Genomic_DNA"/>
</dbReference>
<reference evidence="1 2" key="1">
    <citation type="submission" date="2024-01" db="EMBL/GenBank/DDBJ databases">
        <title>The genomes of 5 underutilized Papilionoideae crops provide insights into root nodulation and disease resistanc.</title>
        <authorList>
            <person name="Jiang F."/>
        </authorList>
    </citation>
    <scope>NUCLEOTIDE SEQUENCE [LARGE SCALE GENOMIC DNA]</scope>
    <source>
        <strain evidence="1">LVBAO_FW01</strain>
        <tissue evidence="1">Leaves</tissue>
    </source>
</reference>